<accession>I4YS80</accession>
<evidence type="ECO:0000256" key="1">
    <source>
        <dbReference type="SAM" id="SignalP"/>
    </source>
</evidence>
<keyword evidence="3" id="KW-1185">Reference proteome</keyword>
<evidence type="ECO:0000313" key="2">
    <source>
        <dbReference type="EMBL" id="EIM26822.1"/>
    </source>
</evidence>
<dbReference type="AlphaFoldDB" id="I4YS80"/>
<dbReference type="EMBL" id="JH660645">
    <property type="protein sequence ID" value="EIM26822.1"/>
    <property type="molecule type" value="Genomic_DNA"/>
</dbReference>
<sequence precursor="true">MQMARTWVTSVVITIAAGSAAYAQQGIGRIEGQWSNQSGYNITIQRDQFGGWDLWGSAGQGSIQRDGYRGGNIRVEAESMSCWFRATVLRGEQDMRWQLIAARGDRCSDLRGIFNRVAD</sequence>
<dbReference type="RefSeq" id="WP_009762872.1">
    <property type="nucleotide sequence ID" value="NZ_CP141050.1"/>
</dbReference>
<dbReference type="OrthoDB" id="9850169at2"/>
<dbReference type="PATRIC" id="fig|864069.3.peg.3672"/>
<proteinExistence type="predicted"/>
<name>I4YS80_9HYPH</name>
<dbReference type="Proteomes" id="UP000003947">
    <property type="component" value="Unassembled WGS sequence"/>
</dbReference>
<dbReference type="STRING" id="864069.MicloDRAFT_00033720"/>
<dbReference type="HOGENOM" id="CLU_2058685_0_0_5"/>
<organism evidence="2 3">
    <name type="scientific">Microvirga lotononidis</name>
    <dbReference type="NCBI Taxonomy" id="864069"/>
    <lineage>
        <taxon>Bacteria</taxon>
        <taxon>Pseudomonadati</taxon>
        <taxon>Pseudomonadota</taxon>
        <taxon>Alphaproteobacteria</taxon>
        <taxon>Hyphomicrobiales</taxon>
        <taxon>Methylobacteriaceae</taxon>
        <taxon>Microvirga</taxon>
    </lineage>
</organism>
<feature type="chain" id="PRO_5003698329" description="Integral membrane protein" evidence="1">
    <location>
        <begin position="24"/>
        <end position="119"/>
    </location>
</feature>
<feature type="signal peptide" evidence="1">
    <location>
        <begin position="1"/>
        <end position="23"/>
    </location>
</feature>
<protein>
    <recommendedName>
        <fullName evidence="4">Integral membrane protein</fullName>
    </recommendedName>
</protein>
<keyword evidence="1" id="KW-0732">Signal</keyword>
<gene>
    <name evidence="2" type="ORF">MicloDRAFT_00033720</name>
</gene>
<evidence type="ECO:0000313" key="3">
    <source>
        <dbReference type="Proteomes" id="UP000003947"/>
    </source>
</evidence>
<reference evidence="2 3" key="1">
    <citation type="submission" date="2012-02" db="EMBL/GenBank/DDBJ databases">
        <title>Improved High-Quality Draft sequence of Microvirga sp. WSM3557.</title>
        <authorList>
            <consortium name="US DOE Joint Genome Institute"/>
            <person name="Lucas S."/>
            <person name="Han J."/>
            <person name="Lapidus A."/>
            <person name="Cheng J.-F."/>
            <person name="Goodwin L."/>
            <person name="Pitluck S."/>
            <person name="Peters L."/>
            <person name="Zhang X."/>
            <person name="Detter J.C."/>
            <person name="Han C."/>
            <person name="Tapia R."/>
            <person name="Land M."/>
            <person name="Hauser L."/>
            <person name="Kyrpides N."/>
            <person name="Ivanova N."/>
            <person name="Pagani I."/>
            <person name="Brau L."/>
            <person name="Yates R."/>
            <person name="O'Hara G."/>
            <person name="Rui T."/>
            <person name="Howieson J."/>
            <person name="Reeve W."/>
            <person name="Woyke T."/>
        </authorList>
    </citation>
    <scope>NUCLEOTIDE SEQUENCE [LARGE SCALE GENOMIC DNA]</scope>
    <source>
        <strain evidence="2 3">WSM3557</strain>
    </source>
</reference>
<evidence type="ECO:0008006" key="4">
    <source>
        <dbReference type="Google" id="ProtNLM"/>
    </source>
</evidence>